<dbReference type="AlphaFoldDB" id="A0A3M7D9Q6"/>
<feature type="compositionally biased region" description="Acidic residues" evidence="4">
    <location>
        <begin position="203"/>
        <end position="240"/>
    </location>
</feature>
<gene>
    <name evidence="5" type="ORF">D0863_11409</name>
</gene>
<organism evidence="5 6">
    <name type="scientific">Hortaea werneckii</name>
    <name type="common">Black yeast</name>
    <name type="synonym">Cladosporium werneckii</name>
    <dbReference type="NCBI Taxonomy" id="91943"/>
    <lineage>
        <taxon>Eukaryota</taxon>
        <taxon>Fungi</taxon>
        <taxon>Dikarya</taxon>
        <taxon>Ascomycota</taxon>
        <taxon>Pezizomycotina</taxon>
        <taxon>Dothideomycetes</taxon>
        <taxon>Dothideomycetidae</taxon>
        <taxon>Mycosphaerellales</taxon>
        <taxon>Teratosphaeriaceae</taxon>
        <taxon>Hortaea</taxon>
    </lineage>
</organism>
<dbReference type="PANTHER" id="PTHR15367:SF2">
    <property type="entry name" value="DNA-DIRECTED RNA POLYMERASE III SUBUNIT"/>
    <property type="match status" value="1"/>
</dbReference>
<feature type="region of interest" description="Disordered" evidence="4">
    <location>
        <begin position="42"/>
        <end position="70"/>
    </location>
</feature>
<evidence type="ECO:0000313" key="5">
    <source>
        <dbReference type="EMBL" id="RMY61058.1"/>
    </source>
</evidence>
<name>A0A3M7D9Q6_HORWE</name>
<keyword evidence="3" id="KW-0539">Nucleus</keyword>
<accession>A0A3M7D9Q6</accession>
<dbReference type="Pfam" id="PF11705">
    <property type="entry name" value="RNA_pol_3_Rpc31"/>
    <property type="match status" value="1"/>
</dbReference>
<feature type="compositionally biased region" description="Basic and acidic residues" evidence="4">
    <location>
        <begin position="183"/>
        <end position="192"/>
    </location>
</feature>
<dbReference type="OrthoDB" id="5377312at2759"/>
<proteinExistence type="inferred from homology"/>
<evidence type="ECO:0000256" key="3">
    <source>
        <dbReference type="ARBA" id="ARBA00023242"/>
    </source>
</evidence>
<dbReference type="VEuPathDB" id="FungiDB:BTJ68_04867"/>
<feature type="region of interest" description="Disordered" evidence="4">
    <location>
        <begin position="1"/>
        <end position="29"/>
    </location>
</feature>
<dbReference type="EMBL" id="QWIP01000535">
    <property type="protein sequence ID" value="RMY61058.1"/>
    <property type="molecule type" value="Genomic_DNA"/>
</dbReference>
<protein>
    <submittedName>
        <fullName evidence="5">Uncharacterized protein</fullName>
    </submittedName>
</protein>
<feature type="region of interest" description="Disordered" evidence="4">
    <location>
        <begin position="158"/>
        <end position="265"/>
    </location>
</feature>
<evidence type="ECO:0000313" key="6">
    <source>
        <dbReference type="Proteomes" id="UP000269276"/>
    </source>
</evidence>
<comment type="caution">
    <text evidence="5">The sequence shown here is derived from an EMBL/GenBank/DDBJ whole genome shotgun (WGS) entry which is preliminary data.</text>
</comment>
<comment type="similarity">
    <text evidence="2">Belongs to the eukaryotic RPC7 RNA polymerase subunit family.</text>
</comment>
<sequence length="265" mass="29374">MRKKMSRGGARSGGGMMRGQPLPFDVDPDLEKDILGYDVESAINGGQEDPRQALYPKTKPYPGGVPRAPPVTARERRLVNTYRSLTAARHAGPFYTGPRGSLKAICGTKRSAAEFNPFEDQPTYGKKYERKEFKLPDIRKHKFATPQMFPKELWTTIGYDPARDGEGGEGGGPKKKLMLSKKTGLDKLARFDEDADEKGAGGGDDDEGEEGKENEDDEEPEGPQDDDFEEDEDDDNDDYNAEQYFDGGEEDYEEAGGDEYGGDDY</sequence>
<dbReference type="InterPro" id="IPR024661">
    <property type="entry name" value="RNA_pol_III_Rpc31"/>
</dbReference>
<dbReference type="Proteomes" id="UP000269276">
    <property type="component" value="Unassembled WGS sequence"/>
</dbReference>
<dbReference type="GO" id="GO:0006383">
    <property type="term" value="P:transcription by RNA polymerase III"/>
    <property type="evidence" value="ECO:0007669"/>
    <property type="project" value="UniProtKB-UniRule"/>
</dbReference>
<evidence type="ECO:0000256" key="4">
    <source>
        <dbReference type="SAM" id="MobiDB-lite"/>
    </source>
</evidence>
<dbReference type="GO" id="GO:0005666">
    <property type="term" value="C:RNA polymerase III complex"/>
    <property type="evidence" value="ECO:0007669"/>
    <property type="project" value="UniProtKB-UniRule"/>
</dbReference>
<evidence type="ECO:0000256" key="2">
    <source>
        <dbReference type="ARBA" id="ARBA00008352"/>
    </source>
</evidence>
<reference evidence="5 6" key="1">
    <citation type="journal article" date="2018" name="BMC Genomics">
        <title>Genomic evidence for intraspecific hybridization in a clonal and extremely halotolerant yeast.</title>
        <authorList>
            <person name="Gostincar C."/>
            <person name="Stajich J.E."/>
            <person name="Zupancic J."/>
            <person name="Zalar P."/>
            <person name="Gunde-Cimerman N."/>
        </authorList>
    </citation>
    <scope>NUCLEOTIDE SEQUENCE [LARGE SCALE GENOMIC DNA]</scope>
    <source>
        <strain evidence="5 6">EXF-2682</strain>
    </source>
</reference>
<feature type="compositionally biased region" description="Acidic residues" evidence="4">
    <location>
        <begin position="247"/>
        <end position="265"/>
    </location>
</feature>
<comment type="subcellular location">
    <subcellularLocation>
        <location evidence="1">Nucleus</location>
    </subcellularLocation>
</comment>
<dbReference type="PANTHER" id="PTHR15367">
    <property type="entry name" value="DNA-DIRECTED RNA POLYMERASE III"/>
    <property type="match status" value="1"/>
</dbReference>
<evidence type="ECO:0000256" key="1">
    <source>
        <dbReference type="ARBA" id="ARBA00004123"/>
    </source>
</evidence>